<sequence length="167" mass="17405">MSPTCAGALRCAVFCAVLCAVLCAHGSTRAECRELLSCELCTAAPPAPNGTGCLWGGCGAPETWSCMHSGAAARDSCVLYNSSALCPAALKSPTKEPPRFPSKEPVTRSPRSSTTRAPLTGSPELEPPGFDTASFVGGMVLVLSVQAVLFFILKFIKSKDSSYQTLV</sequence>
<dbReference type="PANTHER" id="PTHR11337">
    <property type="entry name" value="MUCIN/PORIMIN"/>
    <property type="match status" value="1"/>
</dbReference>
<keyword evidence="12" id="KW-1185">Reference proteome</keyword>
<reference evidence="11" key="3">
    <citation type="submission" date="2025-09" db="UniProtKB">
        <authorList>
            <consortium name="Ensembl"/>
        </authorList>
    </citation>
    <scope>IDENTIFICATION</scope>
</reference>
<comment type="subcellular location">
    <subcellularLocation>
        <location evidence="1">Membrane</location>
        <topology evidence="1">Single-pass type I membrane protein</topology>
    </subcellularLocation>
</comment>
<keyword evidence="4 10" id="KW-0732">Signal</keyword>
<reference evidence="11" key="1">
    <citation type="submission" date="2015-11" db="EMBL/GenBank/DDBJ databases">
        <authorList>
            <consortium name="International Coturnix japonica Genome Analysis Consortium"/>
            <person name="Warren W."/>
            <person name="Burt D.W."/>
            <person name="Antin P.B."/>
            <person name="Lanford R."/>
            <person name="Gros J."/>
            <person name="Wilson R.K."/>
        </authorList>
    </citation>
    <scope>NUCLEOTIDE SEQUENCE [LARGE SCALE GENOMIC DNA]</scope>
</reference>
<proteinExistence type="inferred from homology"/>
<evidence type="ECO:0000256" key="2">
    <source>
        <dbReference type="ARBA" id="ARBA00005341"/>
    </source>
</evidence>
<dbReference type="Ensembl" id="ENSCJPT00005027399.1">
    <property type="protein sequence ID" value="ENSCJPP00005019818.1"/>
    <property type="gene ID" value="ENSCJPG00005016036.1"/>
</dbReference>
<evidence type="ECO:0000256" key="5">
    <source>
        <dbReference type="ARBA" id="ARBA00022989"/>
    </source>
</evidence>
<reference evidence="11" key="2">
    <citation type="submission" date="2025-08" db="UniProtKB">
        <authorList>
            <consortium name="Ensembl"/>
        </authorList>
    </citation>
    <scope>IDENTIFICATION</scope>
</reference>
<evidence type="ECO:0000256" key="3">
    <source>
        <dbReference type="ARBA" id="ARBA00022692"/>
    </source>
</evidence>
<keyword evidence="5 9" id="KW-1133">Transmembrane helix</keyword>
<dbReference type="InterPro" id="IPR007947">
    <property type="entry name" value="CD164_MGC24"/>
</dbReference>
<keyword evidence="6 9" id="KW-0472">Membrane</keyword>
<feature type="transmembrane region" description="Helical" evidence="9">
    <location>
        <begin position="135"/>
        <end position="156"/>
    </location>
</feature>
<protein>
    <submittedName>
        <fullName evidence="11">WASP family member 2</fullName>
    </submittedName>
</protein>
<dbReference type="AlphaFoldDB" id="A0A8C2TZR8"/>
<evidence type="ECO:0000256" key="4">
    <source>
        <dbReference type="ARBA" id="ARBA00022729"/>
    </source>
</evidence>
<feature type="chain" id="PRO_5034700180" evidence="10">
    <location>
        <begin position="31"/>
        <end position="167"/>
    </location>
</feature>
<accession>A0A8C2TZR8</accession>
<organism evidence="11 12">
    <name type="scientific">Coturnix japonica</name>
    <name type="common">Japanese quail</name>
    <name type="synonym">Coturnix coturnix japonica</name>
    <dbReference type="NCBI Taxonomy" id="93934"/>
    <lineage>
        <taxon>Eukaryota</taxon>
        <taxon>Metazoa</taxon>
        <taxon>Chordata</taxon>
        <taxon>Craniata</taxon>
        <taxon>Vertebrata</taxon>
        <taxon>Euteleostomi</taxon>
        <taxon>Archelosauria</taxon>
        <taxon>Archosauria</taxon>
        <taxon>Dinosauria</taxon>
        <taxon>Saurischia</taxon>
        <taxon>Theropoda</taxon>
        <taxon>Coelurosauria</taxon>
        <taxon>Aves</taxon>
        <taxon>Neognathae</taxon>
        <taxon>Galloanserae</taxon>
        <taxon>Galliformes</taxon>
        <taxon>Phasianidae</taxon>
        <taxon>Perdicinae</taxon>
        <taxon>Coturnix</taxon>
    </lineage>
</organism>
<keyword evidence="7" id="KW-0325">Glycoprotein</keyword>
<feature type="compositionally biased region" description="Basic and acidic residues" evidence="8">
    <location>
        <begin position="93"/>
        <end position="106"/>
    </location>
</feature>
<evidence type="ECO:0000256" key="6">
    <source>
        <dbReference type="ARBA" id="ARBA00023136"/>
    </source>
</evidence>
<dbReference type="Pfam" id="PF05283">
    <property type="entry name" value="MGC-24"/>
    <property type="match status" value="1"/>
</dbReference>
<keyword evidence="3 9" id="KW-0812">Transmembrane</keyword>
<evidence type="ECO:0000313" key="12">
    <source>
        <dbReference type="Proteomes" id="UP000694412"/>
    </source>
</evidence>
<comment type="similarity">
    <text evidence="2">Belongs to the CD164 family.</text>
</comment>
<evidence type="ECO:0000256" key="9">
    <source>
        <dbReference type="SAM" id="Phobius"/>
    </source>
</evidence>
<dbReference type="GO" id="GO:0016020">
    <property type="term" value="C:membrane"/>
    <property type="evidence" value="ECO:0007669"/>
    <property type="project" value="UniProtKB-SubCell"/>
</dbReference>
<evidence type="ECO:0000256" key="7">
    <source>
        <dbReference type="ARBA" id="ARBA00023180"/>
    </source>
</evidence>
<dbReference type="PANTHER" id="PTHR11337:SF11">
    <property type="entry name" value="CD164 SIALOMUCIN-LIKE 2 PROTEIN"/>
    <property type="match status" value="1"/>
</dbReference>
<dbReference type="GO" id="GO:0031410">
    <property type="term" value="C:cytoplasmic vesicle"/>
    <property type="evidence" value="ECO:0007669"/>
    <property type="project" value="TreeGrafter"/>
</dbReference>
<dbReference type="Proteomes" id="UP000694412">
    <property type="component" value="Chromosome 23"/>
</dbReference>
<dbReference type="GeneTree" id="ENSGT00950000182962"/>
<gene>
    <name evidence="11" type="primary">WASF2</name>
</gene>
<feature type="region of interest" description="Disordered" evidence="8">
    <location>
        <begin position="92"/>
        <end position="126"/>
    </location>
</feature>
<evidence type="ECO:0000313" key="11">
    <source>
        <dbReference type="Ensembl" id="ENSCJPP00005019818.1"/>
    </source>
</evidence>
<feature type="signal peptide" evidence="10">
    <location>
        <begin position="1"/>
        <end position="30"/>
    </location>
</feature>
<evidence type="ECO:0000256" key="10">
    <source>
        <dbReference type="SAM" id="SignalP"/>
    </source>
</evidence>
<evidence type="ECO:0000256" key="1">
    <source>
        <dbReference type="ARBA" id="ARBA00004479"/>
    </source>
</evidence>
<name>A0A8C2TZR8_COTJA</name>
<evidence type="ECO:0000256" key="8">
    <source>
        <dbReference type="SAM" id="MobiDB-lite"/>
    </source>
</evidence>